<dbReference type="PRINTS" id="PR00469">
    <property type="entry name" value="PNDRDTASEII"/>
</dbReference>
<dbReference type="Pfam" id="PF07992">
    <property type="entry name" value="Pyr_redox_2"/>
    <property type="match status" value="1"/>
</dbReference>
<dbReference type="STRING" id="408657.SAMN04487995_0807"/>
<feature type="domain" description="FAD/NAD(P)-binding" evidence="3">
    <location>
        <begin position="6"/>
        <end position="285"/>
    </location>
</feature>
<accession>A0A1H6QLV6</accession>
<keyword evidence="5" id="KW-1185">Reference proteome</keyword>
<dbReference type="Proteomes" id="UP000199532">
    <property type="component" value="Unassembled WGS sequence"/>
</dbReference>
<dbReference type="GO" id="GO:0016491">
    <property type="term" value="F:oxidoreductase activity"/>
    <property type="evidence" value="ECO:0007669"/>
    <property type="project" value="UniProtKB-KW"/>
</dbReference>
<evidence type="ECO:0000313" key="4">
    <source>
        <dbReference type="EMBL" id="SEI44741.1"/>
    </source>
</evidence>
<sequence>MENDNFDVIIIGGSFAGLSAAMALGRAIRKVLIIDAGKPCNEQTPHSHNFLTQDGETPAAISALARKQVLAYPTIRFENDLAVEVSGKNNDFTILTAQKNQYSAKKILLATGVKDIMPNIPGFTESWGISVIHCPYCHGYEYKNQNTGILVNNEMAFEFVKLIDNWTQKLTLFTNGKPTFDKAIFKKIVNPDFKIVEKEISELIHDGGYLKKVVFKDGSFQEMDALYAKIPFAQHTDLPVKLGCIFDDMGYLKVDDFKKTSVQGVYAAGDIITPFRSVAMATAAGTMAGASINKELIEDKY</sequence>
<dbReference type="InterPro" id="IPR036188">
    <property type="entry name" value="FAD/NAD-bd_sf"/>
</dbReference>
<dbReference type="PANTHER" id="PTHR48105">
    <property type="entry name" value="THIOREDOXIN REDUCTASE 1-RELATED-RELATED"/>
    <property type="match status" value="1"/>
</dbReference>
<gene>
    <name evidence="4" type="ORF">SAMN04487995_0807</name>
</gene>
<keyword evidence="1" id="KW-0285">Flavoprotein</keyword>
<evidence type="ECO:0000313" key="5">
    <source>
        <dbReference type="Proteomes" id="UP000199532"/>
    </source>
</evidence>
<evidence type="ECO:0000256" key="1">
    <source>
        <dbReference type="ARBA" id="ARBA00022630"/>
    </source>
</evidence>
<dbReference type="InterPro" id="IPR050097">
    <property type="entry name" value="Ferredoxin-NADP_redctase_2"/>
</dbReference>
<reference evidence="4 5" key="1">
    <citation type="submission" date="2016-10" db="EMBL/GenBank/DDBJ databases">
        <authorList>
            <person name="de Groot N.N."/>
        </authorList>
    </citation>
    <scope>NUCLEOTIDE SEQUENCE [LARGE SCALE GENOMIC DNA]</scope>
    <source>
        <strain evidence="4 5">DSM 19938</strain>
    </source>
</reference>
<protein>
    <submittedName>
        <fullName evidence="4">Thioredoxin reductase</fullName>
    </submittedName>
</protein>
<evidence type="ECO:0000259" key="3">
    <source>
        <dbReference type="Pfam" id="PF07992"/>
    </source>
</evidence>
<name>A0A1H6QLV6_9BACT</name>
<dbReference type="EMBL" id="FNXY01000001">
    <property type="protein sequence ID" value="SEI44741.1"/>
    <property type="molecule type" value="Genomic_DNA"/>
</dbReference>
<dbReference type="Gene3D" id="3.50.50.60">
    <property type="entry name" value="FAD/NAD(P)-binding domain"/>
    <property type="match status" value="2"/>
</dbReference>
<dbReference type="InterPro" id="IPR023753">
    <property type="entry name" value="FAD/NAD-binding_dom"/>
</dbReference>
<evidence type="ECO:0000256" key="2">
    <source>
        <dbReference type="ARBA" id="ARBA00023002"/>
    </source>
</evidence>
<dbReference type="PRINTS" id="PR00368">
    <property type="entry name" value="FADPNR"/>
</dbReference>
<proteinExistence type="predicted"/>
<dbReference type="SUPFAM" id="SSF51905">
    <property type="entry name" value="FAD/NAD(P)-binding domain"/>
    <property type="match status" value="1"/>
</dbReference>
<keyword evidence="2" id="KW-0560">Oxidoreductase</keyword>
<dbReference type="OrthoDB" id="9806179at2"/>
<dbReference type="RefSeq" id="WP_090332152.1">
    <property type="nucleotide sequence ID" value="NZ_FNXY01000001.1"/>
</dbReference>
<dbReference type="AlphaFoldDB" id="A0A1H6QLV6"/>
<organism evidence="4 5">
    <name type="scientific">Dyadobacter koreensis</name>
    <dbReference type="NCBI Taxonomy" id="408657"/>
    <lineage>
        <taxon>Bacteria</taxon>
        <taxon>Pseudomonadati</taxon>
        <taxon>Bacteroidota</taxon>
        <taxon>Cytophagia</taxon>
        <taxon>Cytophagales</taxon>
        <taxon>Spirosomataceae</taxon>
        <taxon>Dyadobacter</taxon>
    </lineage>
</organism>